<feature type="transmembrane region" description="Helical" evidence="1">
    <location>
        <begin position="30"/>
        <end position="51"/>
    </location>
</feature>
<gene>
    <name evidence="2" type="primary">spoIIR</name>
    <name evidence="2" type="ORF">H8704_05620</name>
</gene>
<proteinExistence type="predicted"/>
<dbReference type="NCBIfam" id="TIGR02837">
    <property type="entry name" value="spore_II_R"/>
    <property type="match status" value="1"/>
</dbReference>
<dbReference type="RefSeq" id="WP_249297634.1">
    <property type="nucleotide sequence ID" value="NZ_JACRSX010000005.1"/>
</dbReference>
<protein>
    <submittedName>
        <fullName evidence="2">Stage II sporulation protein R</fullName>
    </submittedName>
</protein>
<accession>A0ABR7N0G6</accession>
<reference evidence="2 3" key="1">
    <citation type="submission" date="2020-08" db="EMBL/GenBank/DDBJ databases">
        <title>Genome public.</title>
        <authorList>
            <person name="Liu C."/>
            <person name="Sun Q."/>
        </authorList>
    </citation>
    <scope>NUCLEOTIDE SEQUENCE [LARGE SCALE GENOMIC DNA]</scope>
    <source>
        <strain evidence="2 3">NSJ-37</strain>
    </source>
</reference>
<evidence type="ECO:0000313" key="3">
    <source>
        <dbReference type="Proteomes" id="UP000606193"/>
    </source>
</evidence>
<organism evidence="2 3">
    <name type="scientific">Jutongia huaianensis</name>
    <dbReference type="NCBI Taxonomy" id="2763668"/>
    <lineage>
        <taxon>Bacteria</taxon>
        <taxon>Bacillati</taxon>
        <taxon>Bacillota</taxon>
        <taxon>Clostridia</taxon>
        <taxon>Lachnospirales</taxon>
        <taxon>Lachnospiraceae</taxon>
        <taxon>Jutongia</taxon>
    </lineage>
</organism>
<evidence type="ECO:0000313" key="2">
    <source>
        <dbReference type="EMBL" id="MBC8562116.1"/>
    </source>
</evidence>
<dbReference type="Proteomes" id="UP000606193">
    <property type="component" value="Unassembled WGS sequence"/>
</dbReference>
<dbReference type="InterPro" id="IPR014202">
    <property type="entry name" value="Spore_II_R"/>
</dbReference>
<keyword evidence="1" id="KW-1133">Transmembrane helix</keyword>
<sequence length="266" mass="29794">MYRISNNTKNNKKVRWVLLEQLPTILSPKILILIFLYAMAFTLLLLGLRILHCETSLSQSISTVTSTAGSDTSLIYHQESPEKIQKNIASQVIRLHVIANSDTAQDQALKLKVRNAIIEELQSSLTDTGSVQDARNQILARIPSVRQKAQKTVAMEGYSYPVKVTLGNQYFPVKDYGDLRFPAGNYEALCVRIGAASGHNWWCVLFPSLCFVDETRAVVPADSKEKLQSSLSKEEYESLEIHSAACDWITDKLNRQTGHSCDHPVQ</sequence>
<keyword evidence="1" id="KW-0812">Transmembrane</keyword>
<keyword evidence="1" id="KW-0472">Membrane</keyword>
<name>A0ABR7N0G6_9FIRM</name>
<comment type="caution">
    <text evidence="2">The sequence shown here is derived from an EMBL/GenBank/DDBJ whole genome shotgun (WGS) entry which is preliminary data.</text>
</comment>
<keyword evidence="3" id="KW-1185">Reference proteome</keyword>
<dbReference type="Pfam" id="PF09551">
    <property type="entry name" value="Spore_II_R"/>
    <property type="match status" value="1"/>
</dbReference>
<dbReference type="EMBL" id="JACRSX010000005">
    <property type="protein sequence ID" value="MBC8562116.1"/>
    <property type="molecule type" value="Genomic_DNA"/>
</dbReference>
<evidence type="ECO:0000256" key="1">
    <source>
        <dbReference type="SAM" id="Phobius"/>
    </source>
</evidence>